<sequence length="376" mass="39471">KALYFLTNNDDENSVACVEVGSDGKVTGRGSVVKTSGKGSSGLNWETNQPASSESLFSQSSITVCDDHVFVVNPGSNTLSMLSIDAANPINLQLVGQPVKLPGEFPNTVTASSKHKMVCVGMTGAKAGISCMPYAPGAGLGSSSSTTASSSWREFKLEQTTPPTGPYNTLSQVMFSDDEEQLYATVKGDPRSGKQGWFSSYDVRRNASAAWLSEQEVRSKPQGTSEMGGCAAIPGSKDVLVADSSFGVAVLGLSGRSEASVMSRVDVKDQQRMSHVALKAGSRTAWVSDAARNRVVEVSYERREKVEITAEVDLQATGDFGFADLKAGGDFLYALSPGDGRSDCGITVVNSKDKKLVQRAGLSGVGANKSSMGMAV</sequence>
<protein>
    <submittedName>
        <fullName evidence="1">Uncharacterized protein</fullName>
    </submittedName>
</protein>
<keyword evidence="2" id="KW-1185">Reference proteome</keyword>
<organism evidence="1 2">
    <name type="scientific">Cladorrhinum samala</name>
    <dbReference type="NCBI Taxonomy" id="585594"/>
    <lineage>
        <taxon>Eukaryota</taxon>
        <taxon>Fungi</taxon>
        <taxon>Dikarya</taxon>
        <taxon>Ascomycota</taxon>
        <taxon>Pezizomycotina</taxon>
        <taxon>Sordariomycetes</taxon>
        <taxon>Sordariomycetidae</taxon>
        <taxon>Sordariales</taxon>
        <taxon>Podosporaceae</taxon>
        <taxon>Cladorrhinum</taxon>
    </lineage>
</organism>
<gene>
    <name evidence="1" type="ORF">QBC42DRAFT_331134</name>
</gene>
<dbReference type="Gene3D" id="2.130.10.10">
    <property type="entry name" value="YVTN repeat-like/Quinoprotein amine dehydrogenase"/>
    <property type="match status" value="1"/>
</dbReference>
<feature type="non-terminal residue" evidence="1">
    <location>
        <position position="376"/>
    </location>
</feature>
<dbReference type="InterPro" id="IPR015943">
    <property type="entry name" value="WD40/YVTN_repeat-like_dom_sf"/>
</dbReference>
<comment type="caution">
    <text evidence="1">The sequence shown here is derived from an EMBL/GenBank/DDBJ whole genome shotgun (WGS) entry which is preliminary data.</text>
</comment>
<dbReference type="AlphaFoldDB" id="A0AAV9HLY4"/>
<evidence type="ECO:0000313" key="1">
    <source>
        <dbReference type="EMBL" id="KAK4460970.1"/>
    </source>
</evidence>
<proteinExistence type="predicted"/>
<dbReference type="Proteomes" id="UP001321749">
    <property type="component" value="Unassembled WGS sequence"/>
</dbReference>
<name>A0AAV9HLY4_9PEZI</name>
<dbReference type="SUPFAM" id="SSF75011">
    <property type="entry name" value="3-carboxy-cis,cis-mucoante lactonizing enzyme"/>
    <property type="match status" value="1"/>
</dbReference>
<accession>A0AAV9HLY4</accession>
<reference evidence="1" key="1">
    <citation type="journal article" date="2023" name="Mol. Phylogenet. Evol.">
        <title>Genome-scale phylogeny and comparative genomics of the fungal order Sordariales.</title>
        <authorList>
            <person name="Hensen N."/>
            <person name="Bonometti L."/>
            <person name="Westerberg I."/>
            <person name="Brannstrom I.O."/>
            <person name="Guillou S."/>
            <person name="Cros-Aarteil S."/>
            <person name="Calhoun S."/>
            <person name="Haridas S."/>
            <person name="Kuo A."/>
            <person name="Mondo S."/>
            <person name="Pangilinan J."/>
            <person name="Riley R."/>
            <person name="LaButti K."/>
            <person name="Andreopoulos B."/>
            <person name="Lipzen A."/>
            <person name="Chen C."/>
            <person name="Yan M."/>
            <person name="Daum C."/>
            <person name="Ng V."/>
            <person name="Clum A."/>
            <person name="Steindorff A."/>
            <person name="Ohm R.A."/>
            <person name="Martin F."/>
            <person name="Silar P."/>
            <person name="Natvig D.O."/>
            <person name="Lalanne C."/>
            <person name="Gautier V."/>
            <person name="Ament-Velasquez S.L."/>
            <person name="Kruys A."/>
            <person name="Hutchinson M.I."/>
            <person name="Powell A.J."/>
            <person name="Barry K."/>
            <person name="Miller A.N."/>
            <person name="Grigoriev I.V."/>
            <person name="Debuchy R."/>
            <person name="Gladieux P."/>
            <person name="Hiltunen Thoren M."/>
            <person name="Johannesson H."/>
        </authorList>
    </citation>
    <scope>NUCLEOTIDE SEQUENCE</scope>
    <source>
        <strain evidence="1">PSN324</strain>
    </source>
</reference>
<reference evidence="1" key="2">
    <citation type="submission" date="2023-06" db="EMBL/GenBank/DDBJ databases">
        <authorList>
            <consortium name="Lawrence Berkeley National Laboratory"/>
            <person name="Mondo S.J."/>
            <person name="Hensen N."/>
            <person name="Bonometti L."/>
            <person name="Westerberg I."/>
            <person name="Brannstrom I.O."/>
            <person name="Guillou S."/>
            <person name="Cros-Aarteil S."/>
            <person name="Calhoun S."/>
            <person name="Haridas S."/>
            <person name="Kuo A."/>
            <person name="Pangilinan J."/>
            <person name="Riley R."/>
            <person name="Labutti K."/>
            <person name="Andreopoulos B."/>
            <person name="Lipzen A."/>
            <person name="Chen C."/>
            <person name="Yanf M."/>
            <person name="Daum C."/>
            <person name="Ng V."/>
            <person name="Clum A."/>
            <person name="Steindorff A."/>
            <person name="Ohm R."/>
            <person name="Martin F."/>
            <person name="Silar P."/>
            <person name="Natvig D."/>
            <person name="Lalanne C."/>
            <person name="Gautier V."/>
            <person name="Ament-Velasquez S.L."/>
            <person name="Kruys A."/>
            <person name="Hutchinson M.I."/>
            <person name="Powell A.J."/>
            <person name="Barry K."/>
            <person name="Miller A.N."/>
            <person name="Grigoriev I.V."/>
            <person name="Debuchy R."/>
            <person name="Gladieux P."/>
            <person name="Thoren M.H."/>
            <person name="Johannesson H."/>
        </authorList>
    </citation>
    <scope>NUCLEOTIDE SEQUENCE</scope>
    <source>
        <strain evidence="1">PSN324</strain>
    </source>
</reference>
<evidence type="ECO:0000313" key="2">
    <source>
        <dbReference type="Proteomes" id="UP001321749"/>
    </source>
</evidence>
<dbReference type="EMBL" id="MU865000">
    <property type="protein sequence ID" value="KAK4460970.1"/>
    <property type="molecule type" value="Genomic_DNA"/>
</dbReference>
<feature type="non-terminal residue" evidence="1">
    <location>
        <position position="1"/>
    </location>
</feature>